<dbReference type="InterPro" id="IPR038770">
    <property type="entry name" value="Na+/solute_symporter_sf"/>
</dbReference>
<name>A0A4P6F6F2_9MICO</name>
<evidence type="ECO:0000256" key="5">
    <source>
        <dbReference type="ARBA" id="ARBA00022692"/>
    </source>
</evidence>
<evidence type="ECO:0000256" key="2">
    <source>
        <dbReference type="ARBA" id="ARBA00010145"/>
    </source>
</evidence>
<reference evidence="9 10" key="1">
    <citation type="submission" date="2019-01" db="EMBL/GenBank/DDBJ databases">
        <title>Genome sequencing of strain FW10M-9.</title>
        <authorList>
            <person name="Heo J."/>
            <person name="Kim S.-J."/>
            <person name="Kim J.-S."/>
            <person name="Hong S.-B."/>
            <person name="Kwon S.-W."/>
        </authorList>
    </citation>
    <scope>NUCLEOTIDE SEQUENCE [LARGE SCALE GENOMIC DNA]</scope>
    <source>
        <strain evidence="9 10">FW10M-9</strain>
    </source>
</reference>
<evidence type="ECO:0000256" key="4">
    <source>
        <dbReference type="ARBA" id="ARBA00022475"/>
    </source>
</evidence>
<feature type="transmembrane region" description="Helical" evidence="8">
    <location>
        <begin position="257"/>
        <end position="278"/>
    </location>
</feature>
<dbReference type="AlphaFoldDB" id="A0A4P6F6F2"/>
<feature type="transmembrane region" description="Helical" evidence="8">
    <location>
        <begin position="123"/>
        <end position="143"/>
    </location>
</feature>
<dbReference type="Proteomes" id="UP000292118">
    <property type="component" value="Chromosome"/>
</dbReference>
<dbReference type="PANTHER" id="PTHR36838:SF1">
    <property type="entry name" value="SLR1864 PROTEIN"/>
    <property type="match status" value="1"/>
</dbReference>
<dbReference type="Pfam" id="PF03547">
    <property type="entry name" value="Mem_trans"/>
    <property type="match status" value="1"/>
</dbReference>
<keyword evidence="3" id="KW-0813">Transport</keyword>
<dbReference type="KEGG" id="xya:ET471_10250"/>
<dbReference type="GO" id="GO:0055085">
    <property type="term" value="P:transmembrane transport"/>
    <property type="evidence" value="ECO:0007669"/>
    <property type="project" value="InterPro"/>
</dbReference>
<feature type="transmembrane region" description="Helical" evidence="8">
    <location>
        <begin position="192"/>
        <end position="214"/>
    </location>
</feature>
<comment type="subcellular location">
    <subcellularLocation>
        <location evidence="1">Cell membrane</location>
        <topology evidence="1">Multi-pass membrane protein</topology>
    </subcellularLocation>
</comment>
<feature type="transmembrane region" description="Helical" evidence="8">
    <location>
        <begin position="59"/>
        <end position="82"/>
    </location>
</feature>
<evidence type="ECO:0000313" key="10">
    <source>
        <dbReference type="Proteomes" id="UP000292118"/>
    </source>
</evidence>
<dbReference type="Gene3D" id="1.20.1530.20">
    <property type="match status" value="1"/>
</dbReference>
<dbReference type="InterPro" id="IPR004776">
    <property type="entry name" value="Mem_transp_PIN-like"/>
</dbReference>
<feature type="transmembrane region" description="Helical" evidence="8">
    <location>
        <begin position="290"/>
        <end position="309"/>
    </location>
</feature>
<evidence type="ECO:0000256" key="7">
    <source>
        <dbReference type="ARBA" id="ARBA00023136"/>
    </source>
</evidence>
<feature type="transmembrane region" description="Helical" evidence="8">
    <location>
        <begin position="6"/>
        <end position="22"/>
    </location>
</feature>
<feature type="transmembrane region" description="Helical" evidence="8">
    <location>
        <begin position="226"/>
        <end position="251"/>
    </location>
</feature>
<gene>
    <name evidence="9" type="ORF">ET471_10250</name>
</gene>
<evidence type="ECO:0000256" key="3">
    <source>
        <dbReference type="ARBA" id="ARBA00022448"/>
    </source>
</evidence>
<proteinExistence type="inferred from homology"/>
<organism evidence="9 10">
    <name type="scientific">Xylanimonas protaetiae</name>
    <dbReference type="NCBI Taxonomy" id="2509457"/>
    <lineage>
        <taxon>Bacteria</taxon>
        <taxon>Bacillati</taxon>
        <taxon>Actinomycetota</taxon>
        <taxon>Actinomycetes</taxon>
        <taxon>Micrococcales</taxon>
        <taxon>Promicromonosporaceae</taxon>
        <taxon>Xylanimonas</taxon>
    </lineage>
</organism>
<evidence type="ECO:0000313" key="9">
    <source>
        <dbReference type="EMBL" id="QAY70363.1"/>
    </source>
</evidence>
<keyword evidence="5 8" id="KW-0812">Transmembrane</keyword>
<keyword evidence="10" id="KW-1185">Reference proteome</keyword>
<dbReference type="RefSeq" id="WP_129188056.1">
    <property type="nucleotide sequence ID" value="NZ_CP035493.1"/>
</dbReference>
<feature type="transmembrane region" description="Helical" evidence="8">
    <location>
        <begin position="94"/>
        <end position="117"/>
    </location>
</feature>
<dbReference type="GO" id="GO:0005886">
    <property type="term" value="C:plasma membrane"/>
    <property type="evidence" value="ECO:0007669"/>
    <property type="project" value="UniProtKB-SubCell"/>
</dbReference>
<keyword evidence="6 8" id="KW-1133">Transmembrane helix</keyword>
<dbReference type="PANTHER" id="PTHR36838">
    <property type="entry name" value="AUXIN EFFLUX CARRIER FAMILY PROTEIN"/>
    <property type="match status" value="1"/>
</dbReference>
<protein>
    <submittedName>
        <fullName evidence="9">AEC family transporter</fullName>
    </submittedName>
</protein>
<accession>A0A4P6F6F2</accession>
<feature type="transmembrane region" description="Helical" evidence="8">
    <location>
        <begin position="164"/>
        <end position="186"/>
    </location>
</feature>
<sequence length="310" mass="31881">MSGILTGFAIIGVVVAAGYVCARLRIGGAGAQEALNRIAFFVAIPALLFTVIADADLHALLSAPLLVQASAAVLAAALFLLVHAVRLHLTASEATVGAVASGYVNANNIGLPLAAYVLGDPTVVVPVILLQLLVLAPITLTLLDAQTSGRVSPRSALWFVLQQPLRNPIILASVAGAVVSGFGWGVPDVVRQPLVILGGAAIPMMLMAFGMSLHGSRPLRAGSSRLAAATSAAVKGVVMPVLAYLLARYAFRLDDDAVLASVLLAGLPTAQNVYNYAARYRRGEVLARDTILVTTLTSPATLLLAAAILG</sequence>
<feature type="transmembrane region" description="Helical" evidence="8">
    <location>
        <begin position="34"/>
        <end position="53"/>
    </location>
</feature>
<keyword evidence="7 8" id="KW-0472">Membrane</keyword>
<dbReference type="OrthoDB" id="5405318at2"/>
<keyword evidence="4" id="KW-1003">Cell membrane</keyword>
<dbReference type="EMBL" id="CP035493">
    <property type="protein sequence ID" value="QAY70363.1"/>
    <property type="molecule type" value="Genomic_DNA"/>
</dbReference>
<comment type="similarity">
    <text evidence="2">Belongs to the auxin efflux carrier (TC 2.A.69) family.</text>
</comment>
<evidence type="ECO:0000256" key="8">
    <source>
        <dbReference type="SAM" id="Phobius"/>
    </source>
</evidence>
<evidence type="ECO:0000256" key="6">
    <source>
        <dbReference type="ARBA" id="ARBA00022989"/>
    </source>
</evidence>
<evidence type="ECO:0000256" key="1">
    <source>
        <dbReference type="ARBA" id="ARBA00004651"/>
    </source>
</evidence>